<feature type="domain" description="CN hydrolase" evidence="2">
    <location>
        <begin position="1"/>
        <end position="252"/>
    </location>
</feature>
<evidence type="ECO:0000313" key="4">
    <source>
        <dbReference type="Proteomes" id="UP000271003"/>
    </source>
</evidence>
<evidence type="ECO:0000313" key="3">
    <source>
        <dbReference type="EMBL" id="BBF24206.1"/>
    </source>
</evidence>
<evidence type="ECO:0000256" key="1">
    <source>
        <dbReference type="ARBA" id="ARBA00022801"/>
    </source>
</evidence>
<evidence type="ECO:0000259" key="2">
    <source>
        <dbReference type="PROSITE" id="PS50263"/>
    </source>
</evidence>
<organism evidence="3 4">
    <name type="scientific">Sutterella megalosphaeroides</name>
    <dbReference type="NCBI Taxonomy" id="2494234"/>
    <lineage>
        <taxon>Bacteria</taxon>
        <taxon>Pseudomonadati</taxon>
        <taxon>Pseudomonadota</taxon>
        <taxon>Betaproteobacteria</taxon>
        <taxon>Burkholderiales</taxon>
        <taxon>Sutterellaceae</taxon>
        <taxon>Sutterella</taxon>
    </lineage>
</organism>
<sequence length="272" mass="29755">MRIAACQMVSGLNAEENVIRAVTLIGAGAESGAELVVLPEHFAFLPQDDFALLGVAEAFGDGPIQEAVRMAAVRHRVWVAAGSIPLKTDDPTRITNSLLVYDPKGEVVARYDRIHCFRYARGNEEFYDEARVMKPGEKAVSFTLTTWDGRELKVGLALGFDLRFPELFRALGPVDLQLLPATFTETTGRSHWATLLAARAVENQCYVAAAAQGGTHESGRRTWGHSRIVDPWGNLVAEFPAGEGIVIGDFDERLLRSVRGMLPALDARSSFE</sequence>
<keyword evidence="4" id="KW-1185">Reference proteome</keyword>
<protein>
    <submittedName>
        <fullName evidence="3">Apolipoprotein acyltransferase</fullName>
    </submittedName>
</protein>
<dbReference type="SUPFAM" id="SSF56317">
    <property type="entry name" value="Carbon-nitrogen hydrolase"/>
    <property type="match status" value="1"/>
</dbReference>
<reference evidence="3 4" key="1">
    <citation type="journal article" date="2018" name="Int. J. Syst. Evol. Microbiol.">
        <title>Mesosutterella multiformis gen. nov., sp. nov., a member of the family Sutterellaceae and Sutterella megalosphaeroides sp. nov., isolated from human faeces.</title>
        <authorList>
            <person name="Sakamoto M."/>
            <person name="Ikeyama N."/>
            <person name="Kunihiro T."/>
            <person name="Iino T."/>
            <person name="Yuki M."/>
            <person name="Ohkuma M."/>
        </authorList>
    </citation>
    <scope>NUCLEOTIDE SEQUENCE [LARGE SCALE GENOMIC DNA]</scope>
    <source>
        <strain evidence="3 4">6FBBBH3</strain>
    </source>
</reference>
<keyword evidence="3" id="KW-0449">Lipoprotein</keyword>
<dbReference type="PROSITE" id="PS50263">
    <property type="entry name" value="CN_HYDROLASE"/>
    <property type="match status" value="1"/>
</dbReference>
<dbReference type="InterPro" id="IPR045254">
    <property type="entry name" value="Nit1/2_C-N_Hydrolase"/>
</dbReference>
<dbReference type="GO" id="GO:0016811">
    <property type="term" value="F:hydrolase activity, acting on carbon-nitrogen (but not peptide) bonds, in linear amides"/>
    <property type="evidence" value="ECO:0007669"/>
    <property type="project" value="InterPro"/>
</dbReference>
<keyword evidence="3" id="KW-0012">Acyltransferase</keyword>
<dbReference type="PANTHER" id="PTHR23088">
    <property type="entry name" value="NITRILASE-RELATED"/>
    <property type="match status" value="1"/>
</dbReference>
<dbReference type="InterPro" id="IPR003010">
    <property type="entry name" value="C-N_Hydrolase"/>
</dbReference>
<dbReference type="KEGG" id="sutt:SUTMEG_20970"/>
<dbReference type="OrthoDB" id="9811121at2"/>
<dbReference type="GO" id="GO:0016746">
    <property type="term" value="F:acyltransferase activity"/>
    <property type="evidence" value="ECO:0007669"/>
    <property type="project" value="UniProtKB-KW"/>
</dbReference>
<dbReference type="EMBL" id="AP018786">
    <property type="protein sequence ID" value="BBF24206.1"/>
    <property type="molecule type" value="Genomic_DNA"/>
</dbReference>
<dbReference type="Pfam" id="PF00795">
    <property type="entry name" value="CN_hydrolase"/>
    <property type="match status" value="1"/>
</dbReference>
<dbReference type="PANTHER" id="PTHR23088:SF27">
    <property type="entry name" value="DEAMINATED GLUTATHIONE AMIDASE"/>
    <property type="match status" value="1"/>
</dbReference>
<dbReference type="Gene3D" id="3.60.110.10">
    <property type="entry name" value="Carbon-nitrogen hydrolase"/>
    <property type="match status" value="1"/>
</dbReference>
<name>A0A2Z6IHM7_9BURK</name>
<gene>
    <name evidence="3" type="ORF">SUTMEG_20970</name>
</gene>
<dbReference type="CDD" id="cd07572">
    <property type="entry name" value="nit"/>
    <property type="match status" value="1"/>
</dbReference>
<dbReference type="InterPro" id="IPR036526">
    <property type="entry name" value="C-N_Hydrolase_sf"/>
</dbReference>
<keyword evidence="1" id="KW-0378">Hydrolase</keyword>
<dbReference type="RefSeq" id="WP_120177741.1">
    <property type="nucleotide sequence ID" value="NZ_AP018786.1"/>
</dbReference>
<accession>A0A2Z6IHM7</accession>
<keyword evidence="3" id="KW-0808">Transferase</keyword>
<dbReference type="Proteomes" id="UP000271003">
    <property type="component" value="Chromosome"/>
</dbReference>
<proteinExistence type="predicted"/>
<dbReference type="AlphaFoldDB" id="A0A2Z6IHM7"/>